<evidence type="ECO:0000313" key="5">
    <source>
        <dbReference type="EMBL" id="CAH2282012.1"/>
    </source>
</evidence>
<evidence type="ECO:0000313" key="6">
    <source>
        <dbReference type="Proteomes" id="UP001295444"/>
    </source>
</evidence>
<feature type="domain" description="L1 transposable element RRM" evidence="4">
    <location>
        <begin position="140"/>
        <end position="234"/>
    </location>
</feature>
<dbReference type="EMBL" id="OW240915">
    <property type="protein sequence ID" value="CAH2282012.1"/>
    <property type="molecule type" value="Genomic_DNA"/>
</dbReference>
<feature type="region of interest" description="Disordered" evidence="3">
    <location>
        <begin position="1"/>
        <end position="55"/>
    </location>
</feature>
<evidence type="ECO:0000256" key="2">
    <source>
        <dbReference type="SAM" id="Coils"/>
    </source>
</evidence>
<dbReference type="AlphaFoldDB" id="A0AAD1RV48"/>
<reference evidence="5" key="1">
    <citation type="submission" date="2022-03" db="EMBL/GenBank/DDBJ databases">
        <authorList>
            <person name="Alioto T."/>
            <person name="Alioto T."/>
            <person name="Gomez Garrido J."/>
        </authorList>
    </citation>
    <scope>NUCLEOTIDE SEQUENCE</scope>
</reference>
<evidence type="ECO:0000256" key="3">
    <source>
        <dbReference type="SAM" id="MobiDB-lite"/>
    </source>
</evidence>
<protein>
    <recommendedName>
        <fullName evidence="4">L1 transposable element RRM domain-containing protein</fullName>
    </recommendedName>
</protein>
<proteinExistence type="inferred from homology"/>
<dbReference type="FunFam" id="3.30.70.1820:FF:000002">
    <property type="entry name" value="LINE-1 retrotransposable element ORF1 protein"/>
    <property type="match status" value="1"/>
</dbReference>
<dbReference type="PANTHER" id="PTHR11505">
    <property type="entry name" value="L1 TRANSPOSABLE ELEMENT-RELATED"/>
    <property type="match status" value="1"/>
</dbReference>
<dbReference type="Gene3D" id="3.30.70.1820">
    <property type="entry name" value="L1 transposable element, RRM domain"/>
    <property type="match status" value="1"/>
</dbReference>
<gene>
    <name evidence="5" type="ORF">PECUL_23A022213</name>
</gene>
<dbReference type="InterPro" id="IPR043636">
    <property type="entry name" value="L1_RRM_dom"/>
</dbReference>
<keyword evidence="2" id="KW-0175">Coiled coil</keyword>
<comment type="similarity">
    <text evidence="1">Belongs to the transposase 22 family.</text>
</comment>
<accession>A0AAD1RV48</accession>
<dbReference type="InterPro" id="IPR042566">
    <property type="entry name" value="L1_C"/>
</dbReference>
<dbReference type="Pfam" id="PF02994">
    <property type="entry name" value="Transposase_22"/>
    <property type="match status" value="1"/>
</dbReference>
<feature type="compositionally biased region" description="Polar residues" evidence="3">
    <location>
        <begin position="41"/>
        <end position="53"/>
    </location>
</feature>
<keyword evidence="6" id="KW-1185">Reference proteome</keyword>
<evidence type="ECO:0000256" key="1">
    <source>
        <dbReference type="ARBA" id="ARBA00061640"/>
    </source>
</evidence>
<name>A0AAD1RV48_PELCU</name>
<dbReference type="Proteomes" id="UP001295444">
    <property type="component" value="Chromosome 04"/>
</dbReference>
<organism evidence="5 6">
    <name type="scientific">Pelobates cultripes</name>
    <name type="common">Western spadefoot toad</name>
    <dbReference type="NCBI Taxonomy" id="61616"/>
    <lineage>
        <taxon>Eukaryota</taxon>
        <taxon>Metazoa</taxon>
        <taxon>Chordata</taxon>
        <taxon>Craniata</taxon>
        <taxon>Vertebrata</taxon>
        <taxon>Euteleostomi</taxon>
        <taxon>Amphibia</taxon>
        <taxon>Batrachia</taxon>
        <taxon>Anura</taxon>
        <taxon>Pelobatoidea</taxon>
        <taxon>Pelobatidae</taxon>
        <taxon>Pelobates</taxon>
    </lineage>
</organism>
<dbReference type="InterPro" id="IPR004244">
    <property type="entry name" value="Transposase_22"/>
</dbReference>
<sequence length="315" mass="35142">MSQHKGKGKGDHSSFFAARNQHKPSADQVGLQDGDNDSGESQDSSPPLPTTQEGEGKVTPALIQNMLDAQSNKLLAHFQTSISDLKKEIQAIGDRTEHLENKLETHAAAHNTMLTKIKQLEAHISSHDNKLADLEDRSRRNNLRLRGIPESVAVGDLQAFATNLFQNLCPDLPAQMLLLDRIHRVAKARAAPVSAPRDVLLRAHYHHIKEEILRASRTNKSLAEVNKDIQIFADISPATLATRRLFTPVTTALRNHQIQYRWGFPTKLIIIRNGQATAVLSPEDGIQLLNKWNIQPAESPQTLNTLPPEWKRAKR</sequence>
<feature type="coiled-coil region" evidence="2">
    <location>
        <begin position="82"/>
        <end position="137"/>
    </location>
</feature>
<dbReference type="Gene3D" id="3.30.250.20">
    <property type="entry name" value="L1 transposable element, C-terminal domain"/>
    <property type="match status" value="1"/>
</dbReference>
<evidence type="ECO:0000259" key="4">
    <source>
        <dbReference type="Pfam" id="PF02994"/>
    </source>
</evidence>